<dbReference type="InterPro" id="IPR006195">
    <property type="entry name" value="aa-tRNA-synth_II"/>
</dbReference>
<dbReference type="GO" id="GO:0005829">
    <property type="term" value="C:cytosol"/>
    <property type="evidence" value="ECO:0007669"/>
    <property type="project" value="TreeGrafter"/>
</dbReference>
<dbReference type="SUPFAM" id="SSF55826">
    <property type="entry name" value="YbaK/ProRS associated domain"/>
    <property type="match status" value="1"/>
</dbReference>
<gene>
    <name evidence="10" type="primary">proS</name>
    <name evidence="12" type="ORF">MBAV_000394</name>
</gene>
<dbReference type="InterPro" id="IPR004500">
    <property type="entry name" value="Pro-tRNA-synth_IIa_bac-type"/>
</dbReference>
<protein>
    <recommendedName>
        <fullName evidence="10">Proline--tRNA ligase</fullName>
        <ecNumber evidence="10">6.1.1.15</ecNumber>
    </recommendedName>
    <alternativeName>
        <fullName evidence="10">Prolyl-tRNA synthetase</fullName>
        <shortName evidence="10">ProRS</shortName>
    </alternativeName>
</protein>
<dbReference type="GO" id="GO:0004827">
    <property type="term" value="F:proline-tRNA ligase activity"/>
    <property type="evidence" value="ECO:0007669"/>
    <property type="project" value="UniProtKB-UniRule"/>
</dbReference>
<keyword evidence="7 10" id="KW-0648">Protein biosynthesis</keyword>
<dbReference type="InterPro" id="IPR045864">
    <property type="entry name" value="aa-tRNA-synth_II/BPL/LPL"/>
</dbReference>
<evidence type="ECO:0000259" key="11">
    <source>
        <dbReference type="PROSITE" id="PS50862"/>
    </source>
</evidence>
<keyword evidence="4 10" id="KW-0436">Ligase</keyword>
<evidence type="ECO:0000256" key="4">
    <source>
        <dbReference type="ARBA" id="ARBA00022598"/>
    </source>
</evidence>
<sequence length="559" mass="62701">MRYSKTLIPTLKEMPSDAEAISHVLLLRGGYVRQLASGLYIYLPLFWRVLNRINNIIRQELNRIGAQELSMPVLHPAEVWQKTGRWYEIKEEMFRLKDRTGRDMCLAMTHEEIMTWLASREIRSYRDMPQVWYQIQTKVRDEARPKSGVLRTREFIMKDSYSFDVDDEGLQKNYDLHIEAYDRIFSRCGLTFYRVESDPGMMGGATAHEYMAPSLAGEDEVAICGSCGYAANVELAVSVSAVHRYEETPQQEVLTPQKRTVEEVTRFMGLGAESFIKSLLLISDTAPVLALIRGDQVLHEKKVNRIIGNFRPAHKDEVKAILGVEAGFIGPMGHKLRIIADNAISAGVYVSGANKVDHHVKGIRPGVDFQAEWHDIHLAKAGDGCPHCGGSLRVEQVIEIGNIFKLGTKYSAALNAVYLNKDGVEVPIVMGSYGIGPARIAAAAIEQHHDINGMVWPESIAPFDVEIIPLNVNDAQTMSVSEKLYAGLTGRSFEVLLDDRDERAGVKFKDADLIGIPFQIVLGPKSLKDGLVEVKRRKTGHTEKHTIEHVLEKLHFGER</sequence>
<dbReference type="CDD" id="cd04334">
    <property type="entry name" value="ProRS-INS"/>
    <property type="match status" value="1"/>
</dbReference>
<dbReference type="GO" id="GO:0006433">
    <property type="term" value="P:prolyl-tRNA aminoacylation"/>
    <property type="evidence" value="ECO:0007669"/>
    <property type="project" value="UniProtKB-UniRule"/>
</dbReference>
<dbReference type="GO" id="GO:0002161">
    <property type="term" value="F:aminoacyl-tRNA deacylase activity"/>
    <property type="evidence" value="ECO:0007669"/>
    <property type="project" value="InterPro"/>
</dbReference>
<evidence type="ECO:0000256" key="1">
    <source>
        <dbReference type="ARBA" id="ARBA00004496"/>
    </source>
</evidence>
<dbReference type="CDD" id="cd00861">
    <property type="entry name" value="ProRS_anticodon_short"/>
    <property type="match status" value="1"/>
</dbReference>
<comment type="subcellular location">
    <subcellularLocation>
        <location evidence="1 10">Cytoplasm</location>
    </subcellularLocation>
</comment>
<dbReference type="InterPro" id="IPR050062">
    <property type="entry name" value="Pro-tRNA_synthetase"/>
</dbReference>
<dbReference type="InterPro" id="IPR002316">
    <property type="entry name" value="Pro-tRNA-ligase_IIa"/>
</dbReference>
<evidence type="ECO:0000256" key="2">
    <source>
        <dbReference type="ARBA" id="ARBA00011738"/>
    </source>
</evidence>
<dbReference type="InterPro" id="IPR002314">
    <property type="entry name" value="aa-tRNA-synt_IIb"/>
</dbReference>
<evidence type="ECO:0000256" key="8">
    <source>
        <dbReference type="ARBA" id="ARBA00023146"/>
    </source>
</evidence>
<organism evidence="12 13">
    <name type="scientific">Candidatus Magnetobacterium bavaricum</name>
    <dbReference type="NCBI Taxonomy" id="29290"/>
    <lineage>
        <taxon>Bacteria</taxon>
        <taxon>Pseudomonadati</taxon>
        <taxon>Nitrospirota</taxon>
        <taxon>Thermodesulfovibrionia</taxon>
        <taxon>Thermodesulfovibrionales</taxon>
        <taxon>Candidatus Magnetobacteriaceae</taxon>
        <taxon>Candidatus Magnetobacterium</taxon>
    </lineage>
</organism>
<dbReference type="InterPro" id="IPR023717">
    <property type="entry name" value="Pro-tRNA-Synthase_IIa_type1"/>
</dbReference>
<dbReference type="SUPFAM" id="SSF52954">
    <property type="entry name" value="Class II aaRS ABD-related"/>
    <property type="match status" value="1"/>
</dbReference>
<dbReference type="InterPro" id="IPR007214">
    <property type="entry name" value="YbaK/aa-tRNA-synth-assoc-dom"/>
</dbReference>
<dbReference type="PANTHER" id="PTHR42753:SF2">
    <property type="entry name" value="PROLINE--TRNA LIGASE"/>
    <property type="match status" value="1"/>
</dbReference>
<dbReference type="Pfam" id="PF03129">
    <property type="entry name" value="HGTP_anticodon"/>
    <property type="match status" value="1"/>
</dbReference>
<comment type="similarity">
    <text evidence="10">Belongs to the class-II aminoacyl-tRNA synthetase family. ProS type 1 subfamily.</text>
</comment>
<dbReference type="NCBIfam" id="NF006625">
    <property type="entry name" value="PRK09194.1"/>
    <property type="match status" value="1"/>
</dbReference>
<dbReference type="EMBL" id="LACI01000184">
    <property type="protein sequence ID" value="KJU87412.1"/>
    <property type="molecule type" value="Genomic_DNA"/>
</dbReference>
<comment type="catalytic activity">
    <reaction evidence="9 10">
        <text>tRNA(Pro) + L-proline + ATP = L-prolyl-tRNA(Pro) + AMP + diphosphate</text>
        <dbReference type="Rhea" id="RHEA:14305"/>
        <dbReference type="Rhea" id="RHEA-COMP:9700"/>
        <dbReference type="Rhea" id="RHEA-COMP:9702"/>
        <dbReference type="ChEBI" id="CHEBI:30616"/>
        <dbReference type="ChEBI" id="CHEBI:33019"/>
        <dbReference type="ChEBI" id="CHEBI:60039"/>
        <dbReference type="ChEBI" id="CHEBI:78442"/>
        <dbReference type="ChEBI" id="CHEBI:78532"/>
        <dbReference type="ChEBI" id="CHEBI:456215"/>
        <dbReference type="EC" id="6.1.1.15"/>
    </reaction>
</comment>
<name>A0A0F3GZZ6_9BACT</name>
<comment type="domain">
    <text evidence="10">Consists of three domains: the N-terminal catalytic domain, the editing domain and the C-terminal anticodon-binding domain.</text>
</comment>
<keyword evidence="8 10" id="KW-0030">Aminoacyl-tRNA synthetase</keyword>
<evidence type="ECO:0000256" key="7">
    <source>
        <dbReference type="ARBA" id="ARBA00022917"/>
    </source>
</evidence>
<dbReference type="Gene3D" id="3.40.50.800">
    <property type="entry name" value="Anticodon-binding domain"/>
    <property type="match status" value="1"/>
</dbReference>
<reference evidence="12 13" key="1">
    <citation type="submission" date="2015-02" db="EMBL/GenBank/DDBJ databases">
        <title>Single-cell genomics of uncultivated deep-branching MTB reveals a conserved set of magnetosome genes.</title>
        <authorList>
            <person name="Kolinko S."/>
            <person name="Richter M."/>
            <person name="Glockner F.O."/>
            <person name="Brachmann A."/>
            <person name="Schuler D."/>
        </authorList>
    </citation>
    <scope>NUCLEOTIDE SEQUENCE [LARGE SCALE GENOMIC DNA]</scope>
    <source>
        <strain evidence="12">TM-1</strain>
    </source>
</reference>
<evidence type="ECO:0000256" key="3">
    <source>
        <dbReference type="ARBA" id="ARBA00022490"/>
    </source>
</evidence>
<evidence type="ECO:0000256" key="9">
    <source>
        <dbReference type="ARBA" id="ARBA00047671"/>
    </source>
</evidence>
<keyword evidence="13" id="KW-1185">Reference proteome</keyword>
<comment type="function">
    <text evidence="10">Catalyzes the attachment of proline to tRNA(Pro) in a two-step reaction: proline is first activated by ATP to form Pro-AMP and then transferred to the acceptor end of tRNA(Pro). As ProRS can inadvertently accommodate and process non-cognate amino acids such as alanine and cysteine, to avoid such errors it has two additional distinct editing activities against alanine. One activity is designated as 'pretransfer' editing and involves the tRNA(Pro)-independent hydrolysis of activated Ala-AMP. The other activity is designated 'posttransfer' editing and involves deacylation of mischarged Ala-tRNA(Pro). The misacylated Cys-tRNA(Pro) is not edited by ProRS.</text>
</comment>
<evidence type="ECO:0000256" key="6">
    <source>
        <dbReference type="ARBA" id="ARBA00022840"/>
    </source>
</evidence>
<dbReference type="Gene3D" id="3.30.930.10">
    <property type="entry name" value="Bira Bifunctional Protein, Domain 2"/>
    <property type="match status" value="2"/>
</dbReference>
<dbReference type="EC" id="6.1.1.15" evidence="10"/>
<dbReference type="Pfam" id="PF04073">
    <property type="entry name" value="tRNA_edit"/>
    <property type="match status" value="1"/>
</dbReference>
<comment type="caution">
    <text evidence="12">The sequence shown here is derived from an EMBL/GenBank/DDBJ whole genome shotgun (WGS) entry which is preliminary data.</text>
</comment>
<evidence type="ECO:0000313" key="13">
    <source>
        <dbReference type="Proteomes" id="UP000033423"/>
    </source>
</evidence>
<dbReference type="PATRIC" id="fig|29290.4.peg.527"/>
<dbReference type="GO" id="GO:0005524">
    <property type="term" value="F:ATP binding"/>
    <property type="evidence" value="ECO:0007669"/>
    <property type="project" value="UniProtKB-UniRule"/>
</dbReference>
<keyword evidence="3 10" id="KW-0963">Cytoplasm</keyword>
<dbReference type="SUPFAM" id="SSF55681">
    <property type="entry name" value="Class II aaRS and biotin synthetases"/>
    <property type="match status" value="1"/>
</dbReference>
<accession>A0A0F3GZZ6</accession>
<dbReference type="InterPro" id="IPR004154">
    <property type="entry name" value="Anticodon-bd"/>
</dbReference>
<evidence type="ECO:0000256" key="5">
    <source>
        <dbReference type="ARBA" id="ARBA00022741"/>
    </source>
</evidence>
<dbReference type="AlphaFoldDB" id="A0A0F3GZZ6"/>
<comment type="subunit">
    <text evidence="2 10">Homodimer.</text>
</comment>
<feature type="domain" description="Aminoacyl-transfer RNA synthetases class-II family profile" evidence="11">
    <location>
        <begin position="47"/>
        <end position="457"/>
    </location>
</feature>
<proteinExistence type="inferred from homology"/>
<keyword evidence="6 10" id="KW-0067">ATP-binding</keyword>
<dbReference type="PANTHER" id="PTHR42753">
    <property type="entry name" value="MITOCHONDRIAL RIBOSOME PROTEIN L39/PROLYL-TRNA LIGASE FAMILY MEMBER"/>
    <property type="match status" value="1"/>
</dbReference>
<dbReference type="FunFam" id="3.40.50.800:FF:000011">
    <property type="entry name" value="Proline--tRNA ligase"/>
    <property type="match status" value="1"/>
</dbReference>
<dbReference type="Pfam" id="PF00587">
    <property type="entry name" value="tRNA-synt_2b"/>
    <property type="match status" value="1"/>
</dbReference>
<dbReference type="NCBIfam" id="TIGR00409">
    <property type="entry name" value="proS_fam_II"/>
    <property type="match status" value="1"/>
</dbReference>
<evidence type="ECO:0000256" key="10">
    <source>
        <dbReference type="HAMAP-Rule" id="MF_01569"/>
    </source>
</evidence>
<dbReference type="Proteomes" id="UP000033423">
    <property type="component" value="Unassembled WGS sequence"/>
</dbReference>
<keyword evidence="5 10" id="KW-0547">Nucleotide-binding</keyword>
<dbReference type="InterPro" id="IPR036621">
    <property type="entry name" value="Anticodon-bd_dom_sf"/>
</dbReference>
<dbReference type="PRINTS" id="PR01046">
    <property type="entry name" value="TRNASYNTHPRO"/>
</dbReference>
<dbReference type="InterPro" id="IPR044140">
    <property type="entry name" value="ProRS_anticodon_short"/>
</dbReference>
<dbReference type="PROSITE" id="PS50862">
    <property type="entry name" value="AA_TRNA_LIGASE_II"/>
    <property type="match status" value="1"/>
</dbReference>
<evidence type="ECO:0000313" key="12">
    <source>
        <dbReference type="EMBL" id="KJU87412.1"/>
    </source>
</evidence>
<dbReference type="HAMAP" id="MF_01569">
    <property type="entry name" value="Pro_tRNA_synth_type1"/>
    <property type="match status" value="1"/>
</dbReference>
<dbReference type="InterPro" id="IPR036754">
    <property type="entry name" value="YbaK/aa-tRNA-synt-asso_dom_sf"/>
</dbReference>